<protein>
    <submittedName>
        <fullName evidence="1">Uncharacterized protein</fullName>
    </submittedName>
</protein>
<dbReference type="BioCyc" id="LINT1193029:G11R4-4700-MONOMER"/>
<name>M6ZJG4_LEPIR</name>
<proteinExistence type="predicted"/>
<gene>
    <name evidence="1" type="ORF">LEP1GSC124_4331</name>
</gene>
<comment type="caution">
    <text evidence="1">The sequence shown here is derived from an EMBL/GenBank/DDBJ whole genome shotgun (WGS) entry which is preliminary data.</text>
</comment>
<evidence type="ECO:0000313" key="1">
    <source>
        <dbReference type="EMBL" id="EMP06608.1"/>
    </source>
</evidence>
<dbReference type="Proteomes" id="UP000012117">
    <property type="component" value="Unassembled WGS sequence"/>
</dbReference>
<organism evidence="1 2">
    <name type="scientific">Leptospira interrogans serovar Pyrogenes str. 200701872</name>
    <dbReference type="NCBI Taxonomy" id="1193029"/>
    <lineage>
        <taxon>Bacteria</taxon>
        <taxon>Pseudomonadati</taxon>
        <taxon>Spirochaetota</taxon>
        <taxon>Spirochaetia</taxon>
        <taxon>Leptospirales</taxon>
        <taxon>Leptospiraceae</taxon>
        <taxon>Leptospira</taxon>
    </lineage>
</organism>
<sequence>MKGIDARNTQQNDTTPHKYLIICRNYNKSSENLVPYNAIRRERCAEFSNAIRRERCAEFSNAIRRERCAEFSNAIRRERCVEFSLFLGG</sequence>
<evidence type="ECO:0000313" key="2">
    <source>
        <dbReference type="Proteomes" id="UP000012117"/>
    </source>
</evidence>
<dbReference type="EMBL" id="AKWN02000330">
    <property type="protein sequence ID" value="EMP06608.1"/>
    <property type="molecule type" value="Genomic_DNA"/>
</dbReference>
<accession>M6ZJG4</accession>
<dbReference type="AlphaFoldDB" id="M6ZJG4"/>
<reference evidence="1 2" key="1">
    <citation type="submission" date="2013-01" db="EMBL/GenBank/DDBJ databases">
        <authorList>
            <person name="Harkins D.M."/>
            <person name="Durkin A.S."/>
            <person name="Brinkac L.M."/>
            <person name="Haft D.H."/>
            <person name="Selengut J.D."/>
            <person name="Sanka R."/>
            <person name="DePew J."/>
            <person name="Purushe J."/>
            <person name="Picardeau M."/>
            <person name="Werts C."/>
            <person name="Goarant C."/>
            <person name="Vinetz J.M."/>
            <person name="Sutton G.G."/>
            <person name="Nierman W.C."/>
            <person name="Fouts D.E."/>
        </authorList>
    </citation>
    <scope>NUCLEOTIDE SEQUENCE [LARGE SCALE GENOMIC DNA]</scope>
    <source>
        <strain evidence="1 2">200701872</strain>
    </source>
</reference>